<reference evidence="5 6" key="1">
    <citation type="submission" date="2014-07" db="EMBL/GenBank/DDBJ databases">
        <title>Draft genome sequence of Thalassospira tepidiphila 1-1B.</title>
        <authorList>
            <person name="Lai Q."/>
            <person name="Shao Z."/>
        </authorList>
    </citation>
    <scope>NUCLEOTIDE SEQUENCE [LARGE SCALE GENOMIC DNA]</scope>
    <source>
        <strain evidence="5 6">MCCC 1A03514</strain>
    </source>
</reference>
<dbReference type="Gene3D" id="1.10.10.10">
    <property type="entry name" value="Winged helix-like DNA-binding domain superfamily/Winged helix DNA-binding domain"/>
    <property type="match status" value="1"/>
</dbReference>
<dbReference type="SMART" id="SM00418">
    <property type="entry name" value="HTH_ARSR"/>
    <property type="match status" value="1"/>
</dbReference>
<protein>
    <submittedName>
        <fullName evidence="5">ArsR family transcriptional regulator</fullName>
    </submittedName>
</protein>
<dbReference type="PROSITE" id="PS50987">
    <property type="entry name" value="HTH_ARSR_2"/>
    <property type="match status" value="1"/>
</dbReference>
<dbReference type="InterPro" id="IPR011991">
    <property type="entry name" value="ArsR-like_HTH"/>
</dbReference>
<dbReference type="SUPFAM" id="SSF46785">
    <property type="entry name" value="Winged helix' DNA-binding domain"/>
    <property type="match status" value="1"/>
</dbReference>
<evidence type="ECO:0000313" key="5">
    <source>
        <dbReference type="EMBL" id="OAZ09878.1"/>
    </source>
</evidence>
<dbReference type="GO" id="GO:0003677">
    <property type="term" value="F:DNA binding"/>
    <property type="evidence" value="ECO:0007669"/>
    <property type="project" value="UniProtKB-KW"/>
</dbReference>
<feature type="domain" description="HTH arsR-type" evidence="4">
    <location>
        <begin position="1"/>
        <end position="95"/>
    </location>
</feature>
<dbReference type="NCBIfam" id="NF033788">
    <property type="entry name" value="HTH_metalloreg"/>
    <property type="match status" value="1"/>
</dbReference>
<evidence type="ECO:0000256" key="2">
    <source>
        <dbReference type="ARBA" id="ARBA00023125"/>
    </source>
</evidence>
<keyword evidence="1" id="KW-0805">Transcription regulation</keyword>
<keyword evidence="2" id="KW-0238">DNA-binding</keyword>
<comment type="caution">
    <text evidence="5">The sequence shown here is derived from an EMBL/GenBank/DDBJ whole genome shotgun (WGS) entry which is preliminary data.</text>
</comment>
<dbReference type="PRINTS" id="PR00778">
    <property type="entry name" value="HTHARSR"/>
</dbReference>
<dbReference type="PANTHER" id="PTHR43132:SF2">
    <property type="entry name" value="ARSENICAL RESISTANCE OPERON REPRESSOR ARSR-RELATED"/>
    <property type="match status" value="1"/>
</dbReference>
<dbReference type="GO" id="GO:0003700">
    <property type="term" value="F:DNA-binding transcription factor activity"/>
    <property type="evidence" value="ECO:0007669"/>
    <property type="project" value="InterPro"/>
</dbReference>
<dbReference type="Pfam" id="PF12840">
    <property type="entry name" value="HTH_20"/>
    <property type="match status" value="1"/>
</dbReference>
<dbReference type="Proteomes" id="UP000094009">
    <property type="component" value="Unassembled WGS sequence"/>
</dbReference>
<dbReference type="InterPro" id="IPR051011">
    <property type="entry name" value="Metal_resp_trans_reg"/>
</dbReference>
<evidence type="ECO:0000256" key="3">
    <source>
        <dbReference type="ARBA" id="ARBA00023163"/>
    </source>
</evidence>
<evidence type="ECO:0000313" key="6">
    <source>
        <dbReference type="Proteomes" id="UP000094009"/>
    </source>
</evidence>
<proteinExistence type="predicted"/>
<dbReference type="InterPro" id="IPR001845">
    <property type="entry name" value="HTH_ArsR_DNA-bd_dom"/>
</dbReference>
<sequence length="115" mass="12284">METKHAISALGALAQEHRLAAFRLLVRAGNDGIAAGELARQISIPHNTMSSHLTTLSQAGLITSTREGRSIIYRIVPDAMRDLLGFLADDCCQGHPELCGLPSRSATVDNKKGCC</sequence>
<evidence type="ECO:0000259" key="4">
    <source>
        <dbReference type="PROSITE" id="PS50987"/>
    </source>
</evidence>
<gene>
    <name evidence="5" type="ORF">TH4_11910</name>
</gene>
<dbReference type="PANTHER" id="PTHR43132">
    <property type="entry name" value="ARSENICAL RESISTANCE OPERON REPRESSOR ARSR-RELATED"/>
    <property type="match status" value="1"/>
</dbReference>
<dbReference type="InterPro" id="IPR036390">
    <property type="entry name" value="WH_DNA-bd_sf"/>
</dbReference>
<dbReference type="EMBL" id="JPVZ01000004">
    <property type="protein sequence ID" value="OAZ09878.1"/>
    <property type="molecule type" value="Genomic_DNA"/>
</dbReference>
<name>A0A853KYX2_9PROT</name>
<keyword evidence="3" id="KW-0804">Transcription</keyword>
<dbReference type="RefSeq" id="WP_064781208.1">
    <property type="nucleotide sequence ID" value="NZ_JPVZ01000004.1"/>
</dbReference>
<organism evidence="5 6">
    <name type="scientific">Thalassospira tepidiphila MCCC 1A03514</name>
    <dbReference type="NCBI Taxonomy" id="1177930"/>
    <lineage>
        <taxon>Bacteria</taxon>
        <taxon>Pseudomonadati</taxon>
        <taxon>Pseudomonadota</taxon>
        <taxon>Alphaproteobacteria</taxon>
        <taxon>Rhodospirillales</taxon>
        <taxon>Thalassospiraceae</taxon>
        <taxon>Thalassospira</taxon>
    </lineage>
</organism>
<accession>A0A853KYX2</accession>
<evidence type="ECO:0000256" key="1">
    <source>
        <dbReference type="ARBA" id="ARBA00023015"/>
    </source>
</evidence>
<dbReference type="CDD" id="cd00090">
    <property type="entry name" value="HTH_ARSR"/>
    <property type="match status" value="1"/>
</dbReference>
<dbReference type="InterPro" id="IPR036388">
    <property type="entry name" value="WH-like_DNA-bd_sf"/>
</dbReference>
<dbReference type="AlphaFoldDB" id="A0A853KYX2"/>